<feature type="transmembrane region" description="Helical" evidence="1">
    <location>
        <begin position="57"/>
        <end position="81"/>
    </location>
</feature>
<feature type="non-terminal residue" evidence="2">
    <location>
        <position position="1"/>
    </location>
</feature>
<evidence type="ECO:0000256" key="1">
    <source>
        <dbReference type="SAM" id="Phobius"/>
    </source>
</evidence>
<evidence type="ECO:0000313" key="2">
    <source>
        <dbReference type="EMBL" id="SVB29820.1"/>
    </source>
</evidence>
<proteinExistence type="predicted"/>
<keyword evidence="1" id="KW-1133">Transmembrane helix</keyword>
<feature type="transmembrane region" description="Helical" evidence="1">
    <location>
        <begin position="28"/>
        <end position="51"/>
    </location>
</feature>
<dbReference type="AlphaFoldDB" id="A0A382CUI7"/>
<keyword evidence="1" id="KW-0812">Transmembrane</keyword>
<name>A0A382CUI7_9ZZZZ</name>
<accession>A0A382CUI7</accession>
<protein>
    <submittedName>
        <fullName evidence="2">Uncharacterized protein</fullName>
    </submittedName>
</protein>
<gene>
    <name evidence="2" type="ORF">METZ01_LOCUS182674</name>
</gene>
<keyword evidence="1" id="KW-0472">Membrane</keyword>
<reference evidence="2" key="1">
    <citation type="submission" date="2018-05" db="EMBL/GenBank/DDBJ databases">
        <authorList>
            <person name="Lanie J.A."/>
            <person name="Ng W.-L."/>
            <person name="Kazmierczak K.M."/>
            <person name="Andrzejewski T.M."/>
            <person name="Davidsen T.M."/>
            <person name="Wayne K.J."/>
            <person name="Tettelin H."/>
            <person name="Glass J.I."/>
            <person name="Rusch D."/>
            <person name="Podicherti R."/>
            <person name="Tsui H.-C.T."/>
            <person name="Winkler M.E."/>
        </authorList>
    </citation>
    <scope>NUCLEOTIDE SEQUENCE</scope>
</reference>
<dbReference type="EMBL" id="UINC01036207">
    <property type="protein sequence ID" value="SVB29820.1"/>
    <property type="molecule type" value="Genomic_DNA"/>
</dbReference>
<sequence>ERLGGRLLEPLDGELAVASHWVVKIVKVIACVIGFGFVGVFIGGFTGWFVAEKGFGWIAAMIGFMSVFGCIGAVLGGYVGYKNIRSKDK</sequence>
<organism evidence="2">
    <name type="scientific">marine metagenome</name>
    <dbReference type="NCBI Taxonomy" id="408172"/>
    <lineage>
        <taxon>unclassified sequences</taxon>
        <taxon>metagenomes</taxon>
        <taxon>ecological metagenomes</taxon>
    </lineage>
</organism>